<protein>
    <submittedName>
        <fullName evidence="3">Iron dicitrate transport regulator FecR</fullName>
    </submittedName>
</protein>
<feature type="domain" description="FecR protein" evidence="1">
    <location>
        <begin position="140"/>
        <end position="231"/>
    </location>
</feature>
<dbReference type="InterPro" id="IPR006860">
    <property type="entry name" value="FecR"/>
</dbReference>
<dbReference type="Proteomes" id="UP000290849">
    <property type="component" value="Unassembled WGS sequence"/>
</dbReference>
<evidence type="ECO:0000259" key="2">
    <source>
        <dbReference type="Pfam" id="PF16220"/>
    </source>
</evidence>
<gene>
    <name evidence="3" type="ORF">C7R54_00780</name>
</gene>
<dbReference type="InterPro" id="IPR012373">
    <property type="entry name" value="Ferrdict_sens_TM"/>
</dbReference>
<dbReference type="OrthoDB" id="8617634at2"/>
<dbReference type="Pfam" id="PF04773">
    <property type="entry name" value="FecR"/>
    <property type="match status" value="1"/>
</dbReference>
<dbReference type="Gene3D" id="2.60.120.1440">
    <property type="match status" value="1"/>
</dbReference>
<dbReference type="GO" id="GO:0016989">
    <property type="term" value="F:sigma factor antagonist activity"/>
    <property type="evidence" value="ECO:0007669"/>
    <property type="project" value="TreeGrafter"/>
</dbReference>
<keyword evidence="4" id="KW-1185">Reference proteome</keyword>
<dbReference type="RefSeq" id="WP_129148297.1">
    <property type="nucleotide sequence ID" value="NZ_JBHSDO010000016.1"/>
</dbReference>
<sequence length="351" mass="38073">MTHADDALALHEAAAEWYLRRQAADWSQADQAELDAWLQADPRHGEAMSALSRTWLDFSGVTRPALASDAKARATIAARAPSAASHGGRDHRHAGRPWHSSLVNMLRSPRVAGTLAACLVLAGAGGWFAYDNFPTYKLDVATAHGETRTLDLPDGSRIAVNMDTQLSVRIYPRRREVRLQRGEAWFQVAHAPAHPFTVASGDNEVRVTGTVFDVRNVPGRTTVQVREGRVEVRGARHCGEPAVLTASQAITMGGNCSHTPIYGVTTDMVGDWREGQLVFRRTTLEDVALELARYLGKPVRVADPRVRALPVSGFASTARPAAFLESLPDLLPVRVTPDAGGGYRIEPAAQP</sequence>
<name>A0A4Q1HMX2_9BURK</name>
<reference evidence="3 4" key="1">
    <citation type="journal article" date="2017" name="Int. J. Syst. Evol. Microbiol.">
        <title>Achromobacter aloeverae sp. nov., isolated from the root of Aloe vera (L.) Burm.f.</title>
        <authorList>
            <person name="Kuncharoen N."/>
            <person name="Muramatsu Y."/>
            <person name="Shibata C."/>
            <person name="Kamakura Y."/>
            <person name="Nakagawa Y."/>
            <person name="Tanasupawat S."/>
        </authorList>
    </citation>
    <scope>NUCLEOTIDE SEQUENCE [LARGE SCALE GENOMIC DNA]</scope>
    <source>
        <strain evidence="3 4">AVA-1</strain>
    </source>
</reference>
<organism evidence="3 4">
    <name type="scientific">Achromobacter aloeverae</name>
    <dbReference type="NCBI Taxonomy" id="1750518"/>
    <lineage>
        <taxon>Bacteria</taxon>
        <taxon>Pseudomonadati</taxon>
        <taxon>Pseudomonadota</taxon>
        <taxon>Betaproteobacteria</taxon>
        <taxon>Burkholderiales</taxon>
        <taxon>Alcaligenaceae</taxon>
        <taxon>Achromobacter</taxon>
    </lineage>
</organism>
<dbReference type="EMBL" id="PYAL01000001">
    <property type="protein sequence ID" value="RXN92334.1"/>
    <property type="molecule type" value="Genomic_DNA"/>
</dbReference>
<accession>A0A4Q1HMX2</accession>
<dbReference type="PANTHER" id="PTHR30273">
    <property type="entry name" value="PERIPLASMIC SIGNAL SENSOR AND SIGMA FACTOR ACTIVATOR FECR-RELATED"/>
    <property type="match status" value="1"/>
</dbReference>
<dbReference type="PANTHER" id="PTHR30273:SF2">
    <property type="entry name" value="PROTEIN FECR"/>
    <property type="match status" value="1"/>
</dbReference>
<proteinExistence type="predicted"/>
<dbReference type="PIRSF" id="PIRSF018266">
    <property type="entry name" value="FecR"/>
    <property type="match status" value="1"/>
</dbReference>
<evidence type="ECO:0000259" key="1">
    <source>
        <dbReference type="Pfam" id="PF04773"/>
    </source>
</evidence>
<evidence type="ECO:0000313" key="3">
    <source>
        <dbReference type="EMBL" id="RXN92334.1"/>
    </source>
</evidence>
<evidence type="ECO:0000313" key="4">
    <source>
        <dbReference type="Proteomes" id="UP000290849"/>
    </source>
</evidence>
<feature type="domain" description="FecR N-terminal" evidence="2">
    <location>
        <begin position="12"/>
        <end position="53"/>
    </location>
</feature>
<dbReference type="AlphaFoldDB" id="A0A4Q1HMX2"/>
<comment type="caution">
    <text evidence="3">The sequence shown here is derived from an EMBL/GenBank/DDBJ whole genome shotgun (WGS) entry which is preliminary data.</text>
</comment>
<dbReference type="Pfam" id="PF16220">
    <property type="entry name" value="DUF4880"/>
    <property type="match status" value="1"/>
</dbReference>
<dbReference type="InterPro" id="IPR032623">
    <property type="entry name" value="FecR_N"/>
</dbReference>